<gene>
    <name evidence="1" type="ORF">IFO69_21190</name>
</gene>
<evidence type="ECO:0000313" key="2">
    <source>
        <dbReference type="Proteomes" id="UP000647133"/>
    </source>
</evidence>
<protein>
    <submittedName>
        <fullName evidence="1">Uncharacterized protein</fullName>
    </submittedName>
</protein>
<sequence length="121" mass="13333">MSKIAVMSSYSPLANNVAEMLRLGGMEVFELNQTIPSKEAFKIDLIISEGDISDDLACLKKFKDIEEKYSAKVLFLSGSISNNINLTMLCPRFSQSVIGIPFTYKGLMAKVMQVLSEKGIS</sequence>
<evidence type="ECO:0000313" key="1">
    <source>
        <dbReference type="EMBL" id="MBD8491281.1"/>
    </source>
</evidence>
<dbReference type="Proteomes" id="UP000647133">
    <property type="component" value="Unassembled WGS sequence"/>
</dbReference>
<dbReference type="RefSeq" id="WP_192012158.1">
    <property type="nucleotide sequence ID" value="NZ_JACYTQ010000012.1"/>
</dbReference>
<keyword evidence="2" id="KW-1185">Reference proteome</keyword>
<organism evidence="1 2">
    <name type="scientific">Echinicola arenosa</name>
    <dbReference type="NCBI Taxonomy" id="2774144"/>
    <lineage>
        <taxon>Bacteria</taxon>
        <taxon>Pseudomonadati</taxon>
        <taxon>Bacteroidota</taxon>
        <taxon>Cytophagia</taxon>
        <taxon>Cytophagales</taxon>
        <taxon>Cyclobacteriaceae</taxon>
        <taxon>Echinicola</taxon>
    </lineage>
</organism>
<accession>A0ABR9AR73</accession>
<comment type="caution">
    <text evidence="1">The sequence shown here is derived from an EMBL/GenBank/DDBJ whole genome shotgun (WGS) entry which is preliminary data.</text>
</comment>
<reference evidence="1 2" key="1">
    <citation type="submission" date="2020-09" db="EMBL/GenBank/DDBJ databases">
        <title>Echinicola sp. CAU 1574 isolated from sand of Sido Beach.</title>
        <authorList>
            <person name="Kim W."/>
        </authorList>
    </citation>
    <scope>NUCLEOTIDE SEQUENCE [LARGE SCALE GENOMIC DNA]</scope>
    <source>
        <strain evidence="1 2">CAU 1574</strain>
    </source>
</reference>
<proteinExistence type="predicted"/>
<dbReference type="EMBL" id="JACYTQ010000012">
    <property type="protein sequence ID" value="MBD8491281.1"/>
    <property type="molecule type" value="Genomic_DNA"/>
</dbReference>
<name>A0ABR9AR73_9BACT</name>